<keyword evidence="2" id="KW-0472">Membrane</keyword>
<dbReference type="AlphaFoldDB" id="A0ABD3R313"/>
<dbReference type="Gene3D" id="3.20.20.100">
    <property type="entry name" value="NADP-dependent oxidoreductase domain"/>
    <property type="match status" value="1"/>
</dbReference>
<feature type="transmembrane region" description="Helical" evidence="2">
    <location>
        <begin position="198"/>
        <end position="218"/>
    </location>
</feature>
<organism evidence="3 4">
    <name type="scientific">Cyclostephanos tholiformis</name>
    <dbReference type="NCBI Taxonomy" id="382380"/>
    <lineage>
        <taxon>Eukaryota</taxon>
        <taxon>Sar</taxon>
        <taxon>Stramenopiles</taxon>
        <taxon>Ochrophyta</taxon>
        <taxon>Bacillariophyta</taxon>
        <taxon>Coscinodiscophyceae</taxon>
        <taxon>Thalassiosirophycidae</taxon>
        <taxon>Stephanodiscales</taxon>
        <taxon>Stephanodiscaceae</taxon>
        <taxon>Cyclostephanos</taxon>
    </lineage>
</organism>
<dbReference type="EMBL" id="JALLPB020000673">
    <property type="protein sequence ID" value="KAL3807108.1"/>
    <property type="molecule type" value="Genomic_DNA"/>
</dbReference>
<evidence type="ECO:0000256" key="2">
    <source>
        <dbReference type="SAM" id="Phobius"/>
    </source>
</evidence>
<reference evidence="3 4" key="1">
    <citation type="submission" date="2024-10" db="EMBL/GenBank/DDBJ databases">
        <title>Updated reference genomes for cyclostephanoid diatoms.</title>
        <authorList>
            <person name="Roberts W.R."/>
            <person name="Alverson A.J."/>
        </authorList>
    </citation>
    <scope>NUCLEOTIDE SEQUENCE [LARGE SCALE GENOMIC DNA]</scope>
    <source>
        <strain evidence="3 4">AJA228-03</strain>
    </source>
</reference>
<accession>A0ABD3R313</accession>
<keyword evidence="2" id="KW-0812">Transmembrane</keyword>
<keyword evidence="4" id="KW-1185">Reference proteome</keyword>
<dbReference type="SUPFAM" id="SSF51430">
    <property type="entry name" value="NAD(P)-linked oxidoreductase"/>
    <property type="match status" value="1"/>
</dbReference>
<feature type="compositionally biased region" description="Basic and acidic residues" evidence="1">
    <location>
        <begin position="261"/>
        <end position="276"/>
    </location>
</feature>
<sequence length="819" mass="90476">MRARPNAHTSINGVAATSNADEADANGKDKPKFKRPPMASFKLPPPPKILITSPAFRNDNGPPDSSKTSAGAPISEVKSNDHAIDYPTASVLSPVPAIPIPPPPLAESAAYQRTNRIQRQSESRPATANALAPPGCDDDTSMVKQKANSRDGYSNAYHLAKQYPLSSNYSQISHPYQPSSWYLNKRNTRRNRQLLKKVLGGLLALAMTMLVLWALQYLKSIEHKQKMHHVRYHHHDHRHHIHPMMGIIESPLGFSTQQKKGYRELEQERTASEHQQTEGGNGHELFSTFPVITLSNGRLLPYVGFGVSSRSVEHKQIPTIVSTLLQYASSETLGGGGIAMIDAVVHEEDTLELDGGIKLIKQEDEKMESSMEKTVVALVGRSINYFGKEHFKVSKGLIPGTSSGPSDNGASYDYENRLEVHVLLGLSSTDIGAENTMAALQDFAAELDGMVPSFPTDMLNADLSKRELPPSLLSVDHRVDVRLHVLVRLRLCHDEYNYVAPCSYDGETNKELLESFLASYALLERLYDQNIIHGIGLDGVNPDDIQYLLDNCNVKPQLYRGNVMQALDIYGRHHGREDIHDKHVLGQVLKENNITFLATNAVGTILARKDISPNAYALLQNLGGVLYRAHNAQSSKFTSSQKGDGQYYTVPKLVLSYLVRHKVCVIPHVYKAEHLADDAPEAVAGLAHFLSERRMAEIDAGMRALLSEIDLPEDHGLGMEGEKEVAGVFHNLMVDDVHISQVRDNVSRTSKWEVPGENDGYQVWTVGSRESVVIIAKAGDVFRAYGPNGAQRGTYVMTEEEGGCTDFRIVPPLDYIIEG</sequence>
<dbReference type="Proteomes" id="UP001530377">
    <property type="component" value="Unassembled WGS sequence"/>
</dbReference>
<name>A0ABD3R313_9STRA</name>
<gene>
    <name evidence="3" type="ORF">ACHAXA_005429</name>
</gene>
<comment type="caution">
    <text evidence="3">The sequence shown here is derived from an EMBL/GenBank/DDBJ whole genome shotgun (WGS) entry which is preliminary data.</text>
</comment>
<evidence type="ECO:0000313" key="3">
    <source>
        <dbReference type="EMBL" id="KAL3807108.1"/>
    </source>
</evidence>
<protein>
    <submittedName>
        <fullName evidence="3">Uncharacterized protein</fullName>
    </submittedName>
</protein>
<keyword evidence="2" id="KW-1133">Transmembrane helix</keyword>
<feature type="region of interest" description="Disordered" evidence="1">
    <location>
        <begin position="1"/>
        <end position="73"/>
    </location>
</feature>
<feature type="compositionally biased region" description="Polar residues" evidence="1">
    <location>
        <begin position="117"/>
        <end position="126"/>
    </location>
</feature>
<evidence type="ECO:0000313" key="4">
    <source>
        <dbReference type="Proteomes" id="UP001530377"/>
    </source>
</evidence>
<feature type="region of interest" description="Disordered" evidence="1">
    <location>
        <begin position="259"/>
        <end position="282"/>
    </location>
</feature>
<evidence type="ECO:0000256" key="1">
    <source>
        <dbReference type="SAM" id="MobiDB-lite"/>
    </source>
</evidence>
<proteinExistence type="predicted"/>
<dbReference type="InterPro" id="IPR036812">
    <property type="entry name" value="NAD(P)_OxRdtase_dom_sf"/>
</dbReference>
<feature type="compositionally biased region" description="Polar residues" evidence="1">
    <location>
        <begin position="7"/>
        <end position="20"/>
    </location>
</feature>
<feature type="region of interest" description="Disordered" evidence="1">
    <location>
        <begin position="117"/>
        <end position="143"/>
    </location>
</feature>